<feature type="region of interest" description="Disordered" evidence="1">
    <location>
        <begin position="438"/>
        <end position="460"/>
    </location>
</feature>
<evidence type="ECO:0000313" key="2">
    <source>
        <dbReference type="EMBL" id="KAG8460511.1"/>
    </source>
</evidence>
<keyword evidence="3" id="KW-1185">Reference proteome</keyword>
<feature type="compositionally biased region" description="Pro residues" evidence="1">
    <location>
        <begin position="630"/>
        <end position="639"/>
    </location>
</feature>
<name>A0A8J5X480_DIALT</name>
<reference evidence="2" key="1">
    <citation type="submission" date="2021-05" db="EMBL/GenBank/DDBJ databases">
        <title>The genome of the haptophyte Pavlova lutheri (Diacronema luteri, Pavlovales) - a model for lipid biosynthesis in eukaryotic algae.</title>
        <authorList>
            <person name="Hulatt C.J."/>
            <person name="Posewitz M.C."/>
        </authorList>
    </citation>
    <scope>NUCLEOTIDE SEQUENCE</scope>
    <source>
        <strain evidence="2">NIVA-4/92</strain>
    </source>
</reference>
<evidence type="ECO:0000313" key="3">
    <source>
        <dbReference type="Proteomes" id="UP000751190"/>
    </source>
</evidence>
<gene>
    <name evidence="2" type="ORF">KFE25_013161</name>
</gene>
<feature type="region of interest" description="Disordered" evidence="1">
    <location>
        <begin position="590"/>
        <end position="639"/>
    </location>
</feature>
<proteinExistence type="predicted"/>
<feature type="compositionally biased region" description="Low complexity" evidence="1">
    <location>
        <begin position="611"/>
        <end position="629"/>
    </location>
</feature>
<accession>A0A8J5X480</accession>
<sequence>MTAALTPPAWAARRFAPSPPLRTDGLIPFDQAIAYARGCCEMMCSPETIDLLARAAADGATLDALTARWHAELLEQCGLESAFAMSAFRSDTDPSRFDFAPSPAAHAAGDATADVGTDAAAADDARARAEQWAEFSHALMEVRKGTISLIGGALHFKPWRCRRFTPARALSATVPIDPSALLAYAQLSRSFLRARETIGALCAAARAGEDAERVLAKWKCEMLEACAIERSHGLAALHAAAAARAIAQPSAARSSPHGASDARNEGIARGAPTEAALATALATALGVSATAERALLVVASVPDARSADGARIGPLPSAAGARVAAGRGGAADGVQLQCDGPLDAALPAALLRALAPHVRVSAATGASALAAEAERACAPRALVAAAWQRQALEALGVEPEHGWRELSVLLVNAAVSAAGPSADAPVSTIWPSPTGSGAHGLAVTAAPSPPPRAPSPSTDTAAVPGGALRRLLALWSSIPTAARSARPAVGSQAIRPMSAQAARVAGGTALALAPSSPRAPGEAAASPAAARVHTRVAMPPLGLARAHRESDSASIALRALPAGAVAAKLAASNVPGLAEPPIDPIVSTAQTSRAVRPGSARARVRPGWRPASSTANSSTSSTPRAQMPTPLTPRTPLPTPRALTLAHRTLAGASCVRMAT</sequence>
<dbReference type="AlphaFoldDB" id="A0A8J5X480"/>
<comment type="caution">
    <text evidence="2">The sequence shown here is derived from an EMBL/GenBank/DDBJ whole genome shotgun (WGS) entry which is preliminary data.</text>
</comment>
<dbReference type="Proteomes" id="UP000751190">
    <property type="component" value="Unassembled WGS sequence"/>
</dbReference>
<evidence type="ECO:0000256" key="1">
    <source>
        <dbReference type="SAM" id="MobiDB-lite"/>
    </source>
</evidence>
<organism evidence="2 3">
    <name type="scientific">Diacronema lutheri</name>
    <name type="common">Unicellular marine alga</name>
    <name type="synonym">Monochrysis lutheri</name>
    <dbReference type="NCBI Taxonomy" id="2081491"/>
    <lineage>
        <taxon>Eukaryota</taxon>
        <taxon>Haptista</taxon>
        <taxon>Haptophyta</taxon>
        <taxon>Pavlovophyceae</taxon>
        <taxon>Pavlovales</taxon>
        <taxon>Pavlovaceae</taxon>
        <taxon>Diacronema</taxon>
    </lineage>
</organism>
<protein>
    <submittedName>
        <fullName evidence="2">Uncharacterized protein</fullName>
    </submittedName>
</protein>
<dbReference type="EMBL" id="JAGTXO010000032">
    <property type="protein sequence ID" value="KAG8460511.1"/>
    <property type="molecule type" value="Genomic_DNA"/>
</dbReference>